<comment type="caution">
    <text evidence="2">The sequence shown here is derived from an EMBL/GenBank/DDBJ whole genome shotgun (WGS) entry which is preliminary data.</text>
</comment>
<feature type="region of interest" description="Disordered" evidence="1">
    <location>
        <begin position="1"/>
        <end position="24"/>
    </location>
</feature>
<evidence type="ECO:0000256" key="1">
    <source>
        <dbReference type="SAM" id="MobiDB-lite"/>
    </source>
</evidence>
<sequence length="24" mass="2462">LLIQGEGDAESSSAGVPEDNSAEW</sequence>
<keyword evidence="3" id="KW-1185">Reference proteome</keyword>
<evidence type="ECO:0000313" key="2">
    <source>
        <dbReference type="EMBL" id="CAG7830256.1"/>
    </source>
</evidence>
<dbReference type="Proteomes" id="UP000708208">
    <property type="component" value="Unassembled WGS sequence"/>
</dbReference>
<evidence type="ECO:0000313" key="3">
    <source>
        <dbReference type="Proteomes" id="UP000708208"/>
    </source>
</evidence>
<dbReference type="EMBL" id="CAJVCH010554968">
    <property type="protein sequence ID" value="CAG7830256.1"/>
    <property type="molecule type" value="Genomic_DNA"/>
</dbReference>
<feature type="non-terminal residue" evidence="2">
    <location>
        <position position="1"/>
    </location>
</feature>
<gene>
    <name evidence="2" type="ORF">AFUS01_LOCUS40073</name>
</gene>
<protein>
    <submittedName>
        <fullName evidence="2">Uncharacterized protein</fullName>
    </submittedName>
</protein>
<dbReference type="AlphaFoldDB" id="A0A8J2LXQ0"/>
<accession>A0A8J2LXQ0</accession>
<organism evidence="2 3">
    <name type="scientific">Allacma fusca</name>
    <dbReference type="NCBI Taxonomy" id="39272"/>
    <lineage>
        <taxon>Eukaryota</taxon>
        <taxon>Metazoa</taxon>
        <taxon>Ecdysozoa</taxon>
        <taxon>Arthropoda</taxon>
        <taxon>Hexapoda</taxon>
        <taxon>Collembola</taxon>
        <taxon>Symphypleona</taxon>
        <taxon>Sminthuridae</taxon>
        <taxon>Allacma</taxon>
    </lineage>
</organism>
<reference evidence="2" key="1">
    <citation type="submission" date="2021-06" db="EMBL/GenBank/DDBJ databases">
        <authorList>
            <person name="Hodson N. C."/>
            <person name="Mongue J. A."/>
            <person name="Jaron S. K."/>
        </authorList>
    </citation>
    <scope>NUCLEOTIDE SEQUENCE</scope>
</reference>
<proteinExistence type="predicted"/>
<name>A0A8J2LXQ0_9HEXA</name>